<evidence type="ECO:0000259" key="7">
    <source>
        <dbReference type="Pfam" id="PF17806"/>
    </source>
</evidence>
<dbReference type="InterPro" id="IPR006222">
    <property type="entry name" value="GCVT_N"/>
</dbReference>
<dbReference type="PANTHER" id="PTHR43757">
    <property type="entry name" value="AMINOMETHYLTRANSFERASE"/>
    <property type="match status" value="1"/>
</dbReference>
<name>A0A1S2N0F1_9MICC</name>
<dbReference type="InterPro" id="IPR028896">
    <property type="entry name" value="GcvT/YgfZ/DmdA"/>
</dbReference>
<accession>A0A1S2N0F1</accession>
<dbReference type="InterPro" id="IPR029043">
    <property type="entry name" value="GcvT/YgfZ_C"/>
</dbReference>
<dbReference type="EMBL" id="MODZ01000013">
    <property type="protein sequence ID" value="OIJ35041.1"/>
    <property type="molecule type" value="Genomic_DNA"/>
</dbReference>
<evidence type="ECO:0000313" key="9">
    <source>
        <dbReference type="Proteomes" id="UP000179540"/>
    </source>
</evidence>
<dbReference type="InterPro" id="IPR042204">
    <property type="entry name" value="2Fe-2S-bd_N"/>
</dbReference>
<dbReference type="Pfam" id="PF08669">
    <property type="entry name" value="GCV_T_C"/>
    <property type="match status" value="1"/>
</dbReference>
<feature type="domain" description="GCVT N-terminal" evidence="4">
    <location>
        <begin position="586"/>
        <end position="856"/>
    </location>
</feature>
<comment type="caution">
    <text evidence="8">The sequence shown here is derived from an EMBL/GenBank/DDBJ whole genome shotgun (WGS) entry which is preliminary data.</text>
</comment>
<feature type="domain" description="Aminomethyltransferase C-terminal" evidence="6">
    <location>
        <begin position="877"/>
        <end position="967"/>
    </location>
</feature>
<dbReference type="InterPro" id="IPR027266">
    <property type="entry name" value="TrmE/GcvT-like"/>
</dbReference>
<organism evidence="8 9">
    <name type="scientific">Rothia kristinae</name>
    <dbReference type="NCBI Taxonomy" id="37923"/>
    <lineage>
        <taxon>Bacteria</taxon>
        <taxon>Bacillati</taxon>
        <taxon>Actinomycetota</taxon>
        <taxon>Actinomycetes</taxon>
        <taxon>Micrococcales</taxon>
        <taxon>Micrococcaceae</taxon>
        <taxon>Rothia</taxon>
    </lineage>
</organism>
<evidence type="ECO:0000259" key="5">
    <source>
        <dbReference type="Pfam" id="PF07992"/>
    </source>
</evidence>
<evidence type="ECO:0000256" key="1">
    <source>
        <dbReference type="ARBA" id="ARBA00008609"/>
    </source>
</evidence>
<dbReference type="InterPro" id="IPR036188">
    <property type="entry name" value="FAD/NAD-bd_sf"/>
</dbReference>
<comment type="similarity">
    <text evidence="1">Belongs to the GcvT family.</text>
</comment>
<dbReference type="GO" id="GO:0016491">
    <property type="term" value="F:oxidoreductase activity"/>
    <property type="evidence" value="ECO:0007669"/>
    <property type="project" value="UniProtKB-KW"/>
</dbReference>
<evidence type="ECO:0000256" key="2">
    <source>
        <dbReference type="ARBA" id="ARBA00023002"/>
    </source>
</evidence>
<dbReference type="Pfam" id="PF01571">
    <property type="entry name" value="GCV_T"/>
    <property type="match status" value="1"/>
</dbReference>
<dbReference type="Proteomes" id="UP000179540">
    <property type="component" value="Unassembled WGS sequence"/>
</dbReference>
<dbReference type="InterPro" id="IPR041117">
    <property type="entry name" value="SoxA_A3"/>
</dbReference>
<dbReference type="PRINTS" id="PR00469">
    <property type="entry name" value="PNDRDTASEII"/>
</dbReference>
<dbReference type="Gene3D" id="3.50.50.60">
    <property type="entry name" value="FAD/NAD(P)-binding domain"/>
    <property type="match status" value="1"/>
</dbReference>
<dbReference type="Pfam" id="PF13510">
    <property type="entry name" value="Fer2_4"/>
    <property type="match status" value="1"/>
</dbReference>
<dbReference type="AlphaFoldDB" id="A0A1S2N0F1"/>
<dbReference type="PANTHER" id="PTHR43757:SF2">
    <property type="entry name" value="AMINOMETHYLTRANSFERASE, MITOCHONDRIAL"/>
    <property type="match status" value="1"/>
</dbReference>
<dbReference type="Pfam" id="PF17806">
    <property type="entry name" value="SO_alpha_A3"/>
    <property type="match status" value="1"/>
</dbReference>
<dbReference type="OrthoDB" id="5287468at2"/>
<dbReference type="InterPro" id="IPR023753">
    <property type="entry name" value="FAD/NAD-binding_dom"/>
</dbReference>
<dbReference type="SUPFAM" id="SSF103025">
    <property type="entry name" value="Folate-binding domain"/>
    <property type="match status" value="1"/>
</dbReference>
<dbReference type="Gene3D" id="3.10.20.440">
    <property type="entry name" value="2Fe-2S iron-sulphur cluster binding domain, sarcosine oxidase, alpha subunit, N-terminal domain"/>
    <property type="match status" value="1"/>
</dbReference>
<protein>
    <submittedName>
        <fullName evidence="8">Ferredoxin</fullName>
    </submittedName>
</protein>
<dbReference type="SUPFAM" id="SSF51905">
    <property type="entry name" value="FAD/NAD(P)-binding domain"/>
    <property type="match status" value="1"/>
</dbReference>
<dbReference type="PRINTS" id="PR00368">
    <property type="entry name" value="FADPNR"/>
</dbReference>
<evidence type="ECO:0000259" key="6">
    <source>
        <dbReference type="Pfam" id="PF08669"/>
    </source>
</evidence>
<dbReference type="SUPFAM" id="SSF101790">
    <property type="entry name" value="Aminomethyltransferase beta-barrel domain"/>
    <property type="match status" value="1"/>
</dbReference>
<feature type="domain" description="FAD/NAD(P)-binding" evidence="5">
    <location>
        <begin position="116"/>
        <end position="384"/>
    </location>
</feature>
<dbReference type="InterPro" id="IPR013977">
    <property type="entry name" value="GcvT_C"/>
</dbReference>
<keyword evidence="2" id="KW-0560">Oxidoreductase</keyword>
<feature type="domain" description="SoxA A3" evidence="7">
    <location>
        <begin position="483"/>
        <end position="571"/>
    </location>
</feature>
<reference evidence="8 9" key="1">
    <citation type="submission" date="2016-10" db="EMBL/GenBank/DDBJ databases">
        <title>Draft genome sequence of strain LCT isolated from the Shenzhou X spacecraft of China.</title>
        <authorList>
            <person name="Huang B."/>
        </authorList>
    </citation>
    <scope>NUCLEOTIDE SEQUENCE [LARGE SCALE GENOMIC DNA]</scope>
    <source>
        <strain evidence="8 9">LCT-H5</strain>
    </source>
</reference>
<evidence type="ECO:0000256" key="3">
    <source>
        <dbReference type="SAM" id="MobiDB-lite"/>
    </source>
</evidence>
<evidence type="ECO:0000313" key="8">
    <source>
        <dbReference type="EMBL" id="OIJ35041.1"/>
    </source>
</evidence>
<evidence type="ECO:0000259" key="4">
    <source>
        <dbReference type="Pfam" id="PF01571"/>
    </source>
</evidence>
<dbReference type="Gene3D" id="3.30.1360.120">
    <property type="entry name" value="Probable tRNA modification gtpase trme, domain 1"/>
    <property type="match status" value="1"/>
</dbReference>
<feature type="compositionally biased region" description="Low complexity" evidence="3">
    <location>
        <begin position="441"/>
        <end position="452"/>
    </location>
</feature>
<sequence length="978" mass="104198">MTRTPQIPAQFTITVDGRTVPARAGDTVAAALLRSGRLRTGDSIYRGRPRGILTAGPEEANLLLTVHREDGDESMLPGTVVEAQPGLEASTLRGIGALDPAPTRAAGGGRCNIHVEVLVVGAGPAGLAAAAAAARTQARVMLIEQDSALGGSLLAHPEESIDGRTAAGWVQHQRQLIQSSAEAMILTRTTALGLYDGNYVVAVQRRSGYPGAPSVPGRAPQRLWHIIARQVVLATGAMERPLVFEDNDLPGVMLAHAALTYRQRYDALAAEQVLVAANNDSAYDLVDALAETAPRRVSVVDARLDPGGRAEDAQRRGVRVRTGAAVVRALGGDRVTGALISDLDEQGNLQGPTEQLPCDLLAVSGGWSPATHLHAQRQGRVAWDPDLQGFLPDGDLRGVRSIGACRGAYSTALCAADGAAAGAAAAQQTGFPPPPDRPDEPGTAGQDAAPAPPDRAALVAAAGTTRPLWAVPSEDGSDPRDWHRHFLDLQRDSTVADVVRGIGAGLRSVEHIKRYTSISTGADQGKTSSVPTIGLIAQLLAGDAQRAEPGAIGTTTARAPFAPVAFGTLAGNYQGSLYDPIRVTPMHPWHVEHGAVFENVGQWKRPRYYPQPGEDMASAVRRECRAVRESVGMLDGTTLGKIELTGPDVGLFLDRLYTNRFSTLAPGKGKYGIMCHPDGMIFDDGVTLRLDDRRWLLSTTTGNAAAVLDWLELWHQTEWPQLRVRFTSVTEQWATVVLAGPRSREVLARLAPDLDVSPESFGFMHVRETLLPGAVPARIARVTFSGELAFEISVPGWYGLSIWEQVAAAGAPYGIQPYGTETMHVLRAEKGFPIVGQDTDGTVTPHDLGMGWAVSRVKPFIGQRSFSRLSHQDEQRKQWVSLRPEDPQVLLAEGAQIVADGVPVRPEPGRSVPMLGHVTSSYDSPALGRTFALALVRGGRARDGQTVQVVSHGAVHRAVVGPTVLFDPENTRRDGDPS</sequence>
<feature type="region of interest" description="Disordered" evidence="3">
    <location>
        <begin position="425"/>
        <end position="452"/>
    </location>
</feature>
<proteinExistence type="inferred from homology"/>
<gene>
    <name evidence="8" type="ORF">BK826_09570</name>
</gene>
<dbReference type="RefSeq" id="WP_075515418.1">
    <property type="nucleotide sequence ID" value="NZ_MODZ01000013.1"/>
</dbReference>
<dbReference type="Pfam" id="PF07992">
    <property type="entry name" value="Pyr_redox_2"/>
    <property type="match status" value="1"/>
</dbReference>